<dbReference type="OrthoDB" id="9182062at2"/>
<organism evidence="1 2">
    <name type="scientific">Alteromonas pelagimontana</name>
    <dbReference type="NCBI Taxonomy" id="1858656"/>
    <lineage>
        <taxon>Bacteria</taxon>
        <taxon>Pseudomonadati</taxon>
        <taxon>Pseudomonadota</taxon>
        <taxon>Gammaproteobacteria</taxon>
        <taxon>Alteromonadales</taxon>
        <taxon>Alteromonadaceae</taxon>
        <taxon>Alteromonas/Salinimonas group</taxon>
        <taxon>Alteromonas</taxon>
    </lineage>
</organism>
<protein>
    <submittedName>
        <fullName evidence="1">Acetyltransferase</fullName>
    </submittedName>
</protein>
<evidence type="ECO:0000313" key="1">
    <source>
        <dbReference type="EMBL" id="QJR82248.1"/>
    </source>
</evidence>
<name>A0A6M4MH49_9ALTE</name>
<proteinExistence type="predicted"/>
<dbReference type="KEGG" id="apel:CA267_016565"/>
<keyword evidence="2" id="KW-1185">Reference proteome</keyword>
<dbReference type="GO" id="GO:0016740">
    <property type="term" value="F:transferase activity"/>
    <property type="evidence" value="ECO:0007669"/>
    <property type="project" value="UniProtKB-KW"/>
</dbReference>
<dbReference type="Proteomes" id="UP000219285">
    <property type="component" value="Chromosome"/>
</dbReference>
<sequence length="56" mass="6378">MNTKIEVYGVKAVQRPKIAASKKLDLSGEYGQQIVKSETKLVLRTHKRTFEKLADM</sequence>
<gene>
    <name evidence="1" type="ORF">CA267_016565</name>
</gene>
<accession>A0A6M4MH49</accession>
<reference evidence="1 2" key="2">
    <citation type="submission" date="2020-04" db="EMBL/GenBank/DDBJ databases">
        <title>Complete genome sequence of Alteromonas pelagimontana 5.12T.</title>
        <authorList>
            <person name="Sinha R.K."/>
            <person name="Krishnan K.P."/>
            <person name="Kurian J.P."/>
        </authorList>
    </citation>
    <scope>NUCLEOTIDE SEQUENCE [LARGE SCALE GENOMIC DNA]</scope>
    <source>
        <strain evidence="1 2">5.12</strain>
    </source>
</reference>
<dbReference type="EMBL" id="CP052766">
    <property type="protein sequence ID" value="QJR82248.1"/>
    <property type="molecule type" value="Genomic_DNA"/>
</dbReference>
<reference evidence="2" key="1">
    <citation type="submission" date="2014-12" db="EMBL/GenBank/DDBJ databases">
        <title>Complete genome sequence of a multi-drug resistant Klebsiella pneumoniae.</title>
        <authorList>
            <person name="Hua X."/>
            <person name="Chen Q."/>
            <person name="Li X."/>
            <person name="Feng Y."/>
            <person name="Ruan Z."/>
            <person name="Yu Y."/>
        </authorList>
    </citation>
    <scope>NUCLEOTIDE SEQUENCE [LARGE SCALE GENOMIC DNA]</scope>
    <source>
        <strain evidence="2">5.12</strain>
    </source>
</reference>
<evidence type="ECO:0000313" key="2">
    <source>
        <dbReference type="Proteomes" id="UP000219285"/>
    </source>
</evidence>
<dbReference type="RefSeq" id="WP_075609757.1">
    <property type="nucleotide sequence ID" value="NZ_CP052766.1"/>
</dbReference>
<keyword evidence="1" id="KW-0808">Transferase</keyword>
<dbReference type="AlphaFoldDB" id="A0A6M4MH49"/>